<evidence type="ECO:0000256" key="2">
    <source>
        <dbReference type="SAM" id="Phobius"/>
    </source>
</evidence>
<evidence type="ECO:0000313" key="4">
    <source>
        <dbReference type="Proteomes" id="UP000004367"/>
    </source>
</evidence>
<feature type="region of interest" description="Disordered" evidence="1">
    <location>
        <begin position="156"/>
        <end position="175"/>
    </location>
</feature>
<dbReference type="OrthoDB" id="9849198at2"/>
<feature type="transmembrane region" description="Helical" evidence="2">
    <location>
        <begin position="12"/>
        <end position="33"/>
    </location>
</feature>
<dbReference type="AlphaFoldDB" id="H5UW23"/>
<dbReference type="Proteomes" id="UP000004367">
    <property type="component" value="Unassembled WGS sequence"/>
</dbReference>
<keyword evidence="4" id="KW-1185">Reference proteome</keyword>
<comment type="caution">
    <text evidence="3">The sequence shown here is derived from an EMBL/GenBank/DDBJ whole genome shotgun (WGS) entry which is preliminary data.</text>
</comment>
<dbReference type="EMBL" id="BAFE01000094">
    <property type="protein sequence ID" value="GAB49931.1"/>
    <property type="molecule type" value="Genomic_DNA"/>
</dbReference>
<feature type="compositionally biased region" description="Basic and acidic residues" evidence="1">
    <location>
        <begin position="156"/>
        <end position="165"/>
    </location>
</feature>
<keyword evidence="2" id="KW-0472">Membrane</keyword>
<dbReference type="RefSeq" id="WP_009760588.1">
    <property type="nucleotide sequence ID" value="NZ_BAFE01000094.1"/>
</dbReference>
<feature type="transmembrane region" description="Helical" evidence="2">
    <location>
        <begin position="111"/>
        <end position="133"/>
    </location>
</feature>
<evidence type="ECO:0000256" key="1">
    <source>
        <dbReference type="SAM" id="MobiDB-lite"/>
    </source>
</evidence>
<protein>
    <submittedName>
        <fullName evidence="3">Uncharacterized protein</fullName>
    </submittedName>
</protein>
<accession>H5UW23</accession>
<name>H5UW23_9MICO</name>
<sequence length="175" mass="18137">MPVADASPSPRRLLPVLALVVTTLLALALWGLAVRQVVTGVTPGRTSATGIVTDCPSAPLGPGCTVRYADPAGVVREQPIDRPGLVGVAEGDLVPLALVDDGSISVRGWRLWVDALILAGLAVACTTGATRWLRTVLAESDRRALVHGADLTLLDEDRPRGHRGDGGTSGLRDVG</sequence>
<organism evidence="3 4">
    <name type="scientific">Mobilicoccus pelagius NBRC 104925</name>
    <dbReference type="NCBI Taxonomy" id="1089455"/>
    <lineage>
        <taxon>Bacteria</taxon>
        <taxon>Bacillati</taxon>
        <taxon>Actinomycetota</taxon>
        <taxon>Actinomycetes</taxon>
        <taxon>Micrococcales</taxon>
        <taxon>Dermatophilaceae</taxon>
        <taxon>Mobilicoccus</taxon>
    </lineage>
</organism>
<keyword evidence="2" id="KW-0812">Transmembrane</keyword>
<gene>
    <name evidence="3" type="ORF">MOPEL_135_01690</name>
</gene>
<keyword evidence="2" id="KW-1133">Transmembrane helix</keyword>
<reference evidence="3 4" key="1">
    <citation type="submission" date="2012-02" db="EMBL/GenBank/DDBJ databases">
        <title>Whole genome shotgun sequence of Mobilicoccus pelagius NBRC 104925.</title>
        <authorList>
            <person name="Yoshida Y."/>
            <person name="Hosoyama A."/>
            <person name="Tsuchikane K."/>
            <person name="Katsumata H."/>
            <person name="Yamazaki S."/>
            <person name="Fujita N."/>
        </authorList>
    </citation>
    <scope>NUCLEOTIDE SEQUENCE [LARGE SCALE GENOMIC DNA]</scope>
    <source>
        <strain evidence="3 4">NBRC 104925</strain>
    </source>
</reference>
<evidence type="ECO:0000313" key="3">
    <source>
        <dbReference type="EMBL" id="GAB49931.1"/>
    </source>
</evidence>
<proteinExistence type="predicted"/>
<dbReference type="STRING" id="1089455.MOPEL_135_01690"/>